<keyword evidence="7" id="KW-1185">Reference proteome</keyword>
<dbReference type="EMBL" id="QFYR01000006">
    <property type="protein sequence ID" value="RAK50762.1"/>
    <property type="molecule type" value="Genomic_DNA"/>
</dbReference>
<dbReference type="CDD" id="cd07377">
    <property type="entry name" value="WHTH_GntR"/>
    <property type="match status" value="1"/>
</dbReference>
<dbReference type="Pfam" id="PF07729">
    <property type="entry name" value="FCD"/>
    <property type="match status" value="1"/>
</dbReference>
<dbReference type="InterPro" id="IPR036390">
    <property type="entry name" value="WH_DNA-bd_sf"/>
</dbReference>
<comment type="caution">
    <text evidence="6">The sequence shown here is derived from an EMBL/GenBank/DDBJ whole genome shotgun (WGS) entry which is preliminary data.</text>
</comment>
<dbReference type="SUPFAM" id="SSF48008">
    <property type="entry name" value="GntR ligand-binding domain-like"/>
    <property type="match status" value="1"/>
</dbReference>
<sequence length="260" mass="29298">MSKNSASETAAIADAAPSDMVRKPRVREQKGWRHKDAVSLLRQMILSGELAPGYALREVAISERLGMSRTPVREAFRTLAAEGLVELLPNRSVVVAELDENESIDVFSVLGTLESLAGQQACQRMTPEQLERLEALQREMEEHYNNHDRASYIRANRAIHELMVEGSNNNALILAWRLILPRAERARSVNTLDRHRWAEALEEHRKIFAALAARDGLRLSSLMQDHFARGVIERMTDTKFKNRVRVRAGSAERAAEPVAD</sequence>
<organism evidence="6 7">
    <name type="scientific">Phenylobacterium deserti</name>
    <dbReference type="NCBI Taxonomy" id="1914756"/>
    <lineage>
        <taxon>Bacteria</taxon>
        <taxon>Pseudomonadati</taxon>
        <taxon>Pseudomonadota</taxon>
        <taxon>Alphaproteobacteria</taxon>
        <taxon>Caulobacterales</taxon>
        <taxon>Caulobacteraceae</taxon>
        <taxon>Phenylobacterium</taxon>
    </lineage>
</organism>
<dbReference type="PRINTS" id="PR00035">
    <property type="entry name" value="HTHGNTR"/>
</dbReference>
<dbReference type="InterPro" id="IPR000524">
    <property type="entry name" value="Tscrpt_reg_HTH_GntR"/>
</dbReference>
<name>A0A328A878_9CAUL</name>
<dbReference type="InterPro" id="IPR011711">
    <property type="entry name" value="GntR_C"/>
</dbReference>
<evidence type="ECO:0000313" key="6">
    <source>
        <dbReference type="EMBL" id="RAK50762.1"/>
    </source>
</evidence>
<evidence type="ECO:0000256" key="1">
    <source>
        <dbReference type="ARBA" id="ARBA00023015"/>
    </source>
</evidence>
<dbReference type="PANTHER" id="PTHR43537:SF50">
    <property type="entry name" value="TRANSCRIPTIONAL REGULATORY PROTEIN"/>
    <property type="match status" value="1"/>
</dbReference>
<dbReference type="PANTHER" id="PTHR43537">
    <property type="entry name" value="TRANSCRIPTIONAL REGULATOR, GNTR FAMILY"/>
    <property type="match status" value="1"/>
</dbReference>
<dbReference type="PROSITE" id="PS50949">
    <property type="entry name" value="HTH_GNTR"/>
    <property type="match status" value="1"/>
</dbReference>
<gene>
    <name evidence="6" type="ORF">DJ018_18645</name>
</gene>
<dbReference type="OrthoDB" id="8114900at2"/>
<dbReference type="Pfam" id="PF00392">
    <property type="entry name" value="GntR"/>
    <property type="match status" value="1"/>
</dbReference>
<dbReference type="InterPro" id="IPR008920">
    <property type="entry name" value="TF_FadR/GntR_C"/>
</dbReference>
<evidence type="ECO:0000259" key="5">
    <source>
        <dbReference type="PROSITE" id="PS50949"/>
    </source>
</evidence>
<accession>A0A328A878</accession>
<dbReference type="GO" id="GO:0003700">
    <property type="term" value="F:DNA-binding transcription factor activity"/>
    <property type="evidence" value="ECO:0007669"/>
    <property type="project" value="InterPro"/>
</dbReference>
<keyword evidence="1" id="KW-0805">Transcription regulation</keyword>
<keyword evidence="3" id="KW-0804">Transcription</keyword>
<evidence type="ECO:0000256" key="4">
    <source>
        <dbReference type="SAM" id="MobiDB-lite"/>
    </source>
</evidence>
<reference evidence="7" key="1">
    <citation type="submission" date="2018-05" db="EMBL/GenBank/DDBJ databases">
        <authorList>
            <person name="Li X."/>
        </authorList>
    </citation>
    <scope>NUCLEOTIDE SEQUENCE [LARGE SCALE GENOMIC DNA]</scope>
    <source>
        <strain evidence="7">YIM 73061</strain>
    </source>
</reference>
<dbReference type="AlphaFoldDB" id="A0A328A878"/>
<dbReference type="SMART" id="SM00895">
    <property type="entry name" value="FCD"/>
    <property type="match status" value="1"/>
</dbReference>
<feature type="compositionally biased region" description="Low complexity" evidence="4">
    <location>
        <begin position="1"/>
        <end position="18"/>
    </location>
</feature>
<keyword evidence="2" id="KW-0238">DNA-binding</keyword>
<evidence type="ECO:0000256" key="2">
    <source>
        <dbReference type="ARBA" id="ARBA00023125"/>
    </source>
</evidence>
<protein>
    <submittedName>
        <fullName evidence="6">GntR family transcriptional regulator</fullName>
    </submittedName>
</protein>
<dbReference type="Gene3D" id="1.10.10.10">
    <property type="entry name" value="Winged helix-like DNA-binding domain superfamily/Winged helix DNA-binding domain"/>
    <property type="match status" value="1"/>
</dbReference>
<evidence type="ECO:0000256" key="3">
    <source>
        <dbReference type="ARBA" id="ARBA00023163"/>
    </source>
</evidence>
<evidence type="ECO:0000313" key="7">
    <source>
        <dbReference type="Proteomes" id="UP000249725"/>
    </source>
</evidence>
<dbReference type="Proteomes" id="UP000249725">
    <property type="component" value="Unassembled WGS sequence"/>
</dbReference>
<dbReference type="Gene3D" id="1.20.120.530">
    <property type="entry name" value="GntR ligand-binding domain-like"/>
    <property type="match status" value="1"/>
</dbReference>
<dbReference type="SUPFAM" id="SSF46785">
    <property type="entry name" value="Winged helix' DNA-binding domain"/>
    <property type="match status" value="1"/>
</dbReference>
<proteinExistence type="predicted"/>
<dbReference type="GO" id="GO:0003677">
    <property type="term" value="F:DNA binding"/>
    <property type="evidence" value="ECO:0007669"/>
    <property type="project" value="UniProtKB-KW"/>
</dbReference>
<dbReference type="SMART" id="SM00345">
    <property type="entry name" value="HTH_GNTR"/>
    <property type="match status" value="1"/>
</dbReference>
<feature type="region of interest" description="Disordered" evidence="4">
    <location>
        <begin position="1"/>
        <end position="28"/>
    </location>
</feature>
<feature type="domain" description="HTH gntR-type" evidence="5">
    <location>
        <begin position="31"/>
        <end position="98"/>
    </location>
</feature>
<dbReference type="InterPro" id="IPR036388">
    <property type="entry name" value="WH-like_DNA-bd_sf"/>
</dbReference>